<proteinExistence type="predicted"/>
<feature type="compositionally biased region" description="Low complexity" evidence="1">
    <location>
        <begin position="67"/>
        <end position="83"/>
    </location>
</feature>
<protein>
    <submittedName>
        <fullName evidence="2">Uncharacterized protein</fullName>
    </submittedName>
</protein>
<reference evidence="2 3" key="1">
    <citation type="journal article" date="2024" name="BMC Genomics">
        <title>Genome assembly of redclaw crayfish (Cherax quadricarinatus) provides insights into its immune adaptation and hypoxia tolerance.</title>
        <authorList>
            <person name="Liu Z."/>
            <person name="Zheng J."/>
            <person name="Li H."/>
            <person name="Fang K."/>
            <person name="Wang S."/>
            <person name="He J."/>
            <person name="Zhou D."/>
            <person name="Weng S."/>
            <person name="Chi M."/>
            <person name="Gu Z."/>
            <person name="He J."/>
            <person name="Li F."/>
            <person name="Wang M."/>
        </authorList>
    </citation>
    <scope>NUCLEOTIDE SEQUENCE [LARGE SCALE GENOMIC DNA]</scope>
    <source>
        <strain evidence="2">ZL_2023a</strain>
    </source>
</reference>
<feature type="region of interest" description="Disordered" evidence="1">
    <location>
        <begin position="67"/>
        <end position="141"/>
    </location>
</feature>
<sequence>MSHEGVYRQYYSAVEDRIKDVANYYKGWIMRLYHNMSRSDPKAMGFICHLYCLYPHFDPCQVDHLYPTAPSTTPKPTPVGTTPGFSMKKSVSTLQSHPGDGEAAQGEVRDKGMDSEDVVEVGTEGSGRSKDGEKDRWSTSQ</sequence>
<evidence type="ECO:0000313" key="3">
    <source>
        <dbReference type="Proteomes" id="UP001445076"/>
    </source>
</evidence>
<evidence type="ECO:0000256" key="1">
    <source>
        <dbReference type="SAM" id="MobiDB-lite"/>
    </source>
</evidence>
<gene>
    <name evidence="2" type="ORF">OTU49_009878</name>
</gene>
<dbReference type="AlphaFoldDB" id="A0AAW0W9D3"/>
<feature type="compositionally biased region" description="Basic and acidic residues" evidence="1">
    <location>
        <begin position="127"/>
        <end position="141"/>
    </location>
</feature>
<organism evidence="2 3">
    <name type="scientific">Cherax quadricarinatus</name>
    <name type="common">Australian red claw crayfish</name>
    <dbReference type="NCBI Taxonomy" id="27406"/>
    <lineage>
        <taxon>Eukaryota</taxon>
        <taxon>Metazoa</taxon>
        <taxon>Ecdysozoa</taxon>
        <taxon>Arthropoda</taxon>
        <taxon>Crustacea</taxon>
        <taxon>Multicrustacea</taxon>
        <taxon>Malacostraca</taxon>
        <taxon>Eumalacostraca</taxon>
        <taxon>Eucarida</taxon>
        <taxon>Decapoda</taxon>
        <taxon>Pleocyemata</taxon>
        <taxon>Astacidea</taxon>
        <taxon>Parastacoidea</taxon>
        <taxon>Parastacidae</taxon>
        <taxon>Cherax</taxon>
    </lineage>
</organism>
<name>A0AAW0W9D3_CHEQU</name>
<evidence type="ECO:0000313" key="2">
    <source>
        <dbReference type="EMBL" id="KAK8727007.1"/>
    </source>
</evidence>
<keyword evidence="3" id="KW-1185">Reference proteome</keyword>
<accession>A0AAW0W9D3</accession>
<dbReference type="EMBL" id="JARKIK010000077">
    <property type="protein sequence ID" value="KAK8727007.1"/>
    <property type="molecule type" value="Genomic_DNA"/>
</dbReference>
<comment type="caution">
    <text evidence="2">The sequence shown here is derived from an EMBL/GenBank/DDBJ whole genome shotgun (WGS) entry which is preliminary data.</text>
</comment>
<feature type="non-terminal residue" evidence="2">
    <location>
        <position position="141"/>
    </location>
</feature>
<dbReference type="Proteomes" id="UP001445076">
    <property type="component" value="Unassembled WGS sequence"/>
</dbReference>